<accession>A0A0D3HNV2</accession>
<organism evidence="2">
    <name type="scientific">Oryza barthii</name>
    <dbReference type="NCBI Taxonomy" id="65489"/>
    <lineage>
        <taxon>Eukaryota</taxon>
        <taxon>Viridiplantae</taxon>
        <taxon>Streptophyta</taxon>
        <taxon>Embryophyta</taxon>
        <taxon>Tracheophyta</taxon>
        <taxon>Spermatophyta</taxon>
        <taxon>Magnoliopsida</taxon>
        <taxon>Liliopsida</taxon>
        <taxon>Poales</taxon>
        <taxon>Poaceae</taxon>
        <taxon>BOP clade</taxon>
        <taxon>Oryzoideae</taxon>
        <taxon>Oryzeae</taxon>
        <taxon>Oryzinae</taxon>
        <taxon>Oryza</taxon>
    </lineage>
</organism>
<feature type="region of interest" description="Disordered" evidence="1">
    <location>
        <begin position="111"/>
        <end position="138"/>
    </location>
</feature>
<reference evidence="2" key="2">
    <citation type="submission" date="2015-03" db="UniProtKB">
        <authorList>
            <consortium name="EnsemblPlants"/>
        </authorList>
    </citation>
    <scope>IDENTIFICATION</scope>
</reference>
<dbReference type="AlphaFoldDB" id="A0A0D3HNV2"/>
<name>A0A0D3HNV2_9ORYZ</name>
<sequence>MLDFSGNIGPFVLPAEFRAKEDHLDDGARNHDDKVKILESHPRTNLDITQVKKSECLSNISDQVGGSSTRKQIWVPKSRGQEKGLVAGTRVIEPGGHARVQQLENLHHVSRKQEASSAELVTSHNLPKGSGGNGSQLRHSYSLSNWQKKHLHKLSAEKLRERGMAWVPKVNVQVYSEKDAKVELKAKNEKGVGRRAPNQWFASNHLVLSLPHYLYSSPISPTMPISWNPFSGMYDYPSWPYFNSWVPYGSFYHGGILPNYYVY</sequence>
<reference evidence="2" key="1">
    <citation type="journal article" date="2009" name="Rice">
        <title>De Novo Next Generation Sequencing of Plant Genomes.</title>
        <authorList>
            <person name="Rounsley S."/>
            <person name="Marri P.R."/>
            <person name="Yu Y."/>
            <person name="He R."/>
            <person name="Sisneros N."/>
            <person name="Goicoechea J.L."/>
            <person name="Lee S.J."/>
            <person name="Angelova A."/>
            <person name="Kudrna D."/>
            <person name="Luo M."/>
            <person name="Affourtit J."/>
            <person name="Desany B."/>
            <person name="Knight J."/>
            <person name="Niazi F."/>
            <person name="Egholm M."/>
            <person name="Wing R.A."/>
        </authorList>
    </citation>
    <scope>NUCLEOTIDE SEQUENCE [LARGE SCALE GENOMIC DNA]</scope>
    <source>
        <strain evidence="2">cv. IRGC 105608</strain>
    </source>
</reference>
<keyword evidence="3" id="KW-1185">Reference proteome</keyword>
<evidence type="ECO:0000313" key="3">
    <source>
        <dbReference type="Proteomes" id="UP000026960"/>
    </source>
</evidence>
<dbReference type="eggNOG" id="ENOG502R4F5">
    <property type="taxonomic scope" value="Eukaryota"/>
</dbReference>
<protein>
    <submittedName>
        <fullName evidence="2">Uncharacterized protein</fullName>
    </submittedName>
</protein>
<evidence type="ECO:0000313" key="2">
    <source>
        <dbReference type="EnsemblPlants" id="OBART11G19410.1"/>
    </source>
</evidence>
<dbReference type="PaxDb" id="65489-OBART11G19410.1"/>
<proteinExistence type="predicted"/>
<dbReference type="Proteomes" id="UP000026960">
    <property type="component" value="Chromosome 11"/>
</dbReference>
<evidence type="ECO:0000256" key="1">
    <source>
        <dbReference type="SAM" id="MobiDB-lite"/>
    </source>
</evidence>
<feature type="compositionally biased region" description="Polar residues" evidence="1">
    <location>
        <begin position="115"/>
        <end position="125"/>
    </location>
</feature>
<dbReference type="HOGENOM" id="CLU_053775_0_0_1"/>
<dbReference type="Gramene" id="OBART11G19410.1">
    <property type="protein sequence ID" value="OBART11G19410.1"/>
    <property type="gene ID" value="OBART11G19410"/>
</dbReference>
<dbReference type="EnsemblPlants" id="OBART11G19410.1">
    <property type="protein sequence ID" value="OBART11G19410.1"/>
    <property type="gene ID" value="OBART11G19410"/>
</dbReference>